<sequence>MNRTATLLHKNVGSIPSLEGATDADRAVLAQSEAAFTTVGDLIGAQRQRAAISEAMRVVGEANKYLADTAPWKLKTEDPARMETVLGVAAQARGRRQHHAGALPAAQARRRCMRHWAAPTSSRPCLR</sequence>
<gene>
    <name evidence="4" type="ORF">GCM10025876_12520</name>
</gene>
<dbReference type="Proteomes" id="UP001157125">
    <property type="component" value="Unassembled WGS sequence"/>
</dbReference>
<keyword evidence="3" id="KW-0067">ATP-binding</keyword>
<keyword evidence="1" id="KW-0436">Ligase</keyword>
<dbReference type="InterPro" id="IPR009080">
    <property type="entry name" value="tRNAsynth_Ia_anticodon-bd"/>
</dbReference>
<evidence type="ECO:0000256" key="3">
    <source>
        <dbReference type="ARBA" id="ARBA00022840"/>
    </source>
</evidence>
<dbReference type="EMBL" id="BSUN01000001">
    <property type="protein sequence ID" value="GMA35048.1"/>
    <property type="molecule type" value="Genomic_DNA"/>
</dbReference>
<proteinExistence type="predicted"/>
<dbReference type="Gene3D" id="1.10.730.10">
    <property type="entry name" value="Isoleucyl-tRNA Synthetase, Domain 1"/>
    <property type="match status" value="1"/>
</dbReference>
<name>A0ABQ6IB22_9MICO</name>
<accession>A0ABQ6IB22</accession>
<protein>
    <submittedName>
        <fullName evidence="4">Uncharacterized protein</fullName>
    </submittedName>
</protein>
<keyword evidence="5" id="KW-1185">Reference proteome</keyword>
<reference evidence="5" key="1">
    <citation type="journal article" date="2019" name="Int. J. Syst. Evol. Microbiol.">
        <title>The Global Catalogue of Microorganisms (GCM) 10K type strain sequencing project: providing services to taxonomists for standard genome sequencing and annotation.</title>
        <authorList>
            <consortium name="The Broad Institute Genomics Platform"/>
            <consortium name="The Broad Institute Genome Sequencing Center for Infectious Disease"/>
            <person name="Wu L."/>
            <person name="Ma J."/>
        </authorList>
    </citation>
    <scope>NUCLEOTIDE SEQUENCE [LARGE SCALE GENOMIC DNA]</scope>
    <source>
        <strain evidence="5">NBRC 112299</strain>
    </source>
</reference>
<evidence type="ECO:0000313" key="5">
    <source>
        <dbReference type="Proteomes" id="UP001157125"/>
    </source>
</evidence>
<dbReference type="SUPFAM" id="SSF47323">
    <property type="entry name" value="Anticodon-binding domain of a subclass of class I aminoacyl-tRNA synthetases"/>
    <property type="match status" value="1"/>
</dbReference>
<keyword evidence="2" id="KW-0547">Nucleotide-binding</keyword>
<evidence type="ECO:0000313" key="4">
    <source>
        <dbReference type="EMBL" id="GMA35048.1"/>
    </source>
</evidence>
<comment type="caution">
    <text evidence="4">The sequence shown here is derived from an EMBL/GenBank/DDBJ whole genome shotgun (WGS) entry which is preliminary data.</text>
</comment>
<organism evidence="4 5">
    <name type="scientific">Demequina litorisediminis</name>
    <dbReference type="NCBI Taxonomy" id="1849022"/>
    <lineage>
        <taxon>Bacteria</taxon>
        <taxon>Bacillati</taxon>
        <taxon>Actinomycetota</taxon>
        <taxon>Actinomycetes</taxon>
        <taxon>Micrococcales</taxon>
        <taxon>Demequinaceae</taxon>
        <taxon>Demequina</taxon>
    </lineage>
</organism>
<evidence type="ECO:0000256" key="1">
    <source>
        <dbReference type="ARBA" id="ARBA00022598"/>
    </source>
</evidence>
<evidence type="ECO:0000256" key="2">
    <source>
        <dbReference type="ARBA" id="ARBA00022741"/>
    </source>
</evidence>